<dbReference type="Gene3D" id="3.30.2090.10">
    <property type="entry name" value="Multidrug efflux transporter AcrB TolC docking domain, DN and DC subdomains"/>
    <property type="match status" value="2"/>
</dbReference>
<gene>
    <name evidence="2" type="ORF">SAMN05443244_3502</name>
</gene>
<dbReference type="InterPro" id="IPR027463">
    <property type="entry name" value="AcrB_DN_DC_subdom"/>
</dbReference>
<evidence type="ECO:0000313" key="3">
    <source>
        <dbReference type="Proteomes" id="UP000182409"/>
    </source>
</evidence>
<evidence type="ECO:0000313" key="2">
    <source>
        <dbReference type="EMBL" id="SEC45601.1"/>
    </source>
</evidence>
<dbReference type="OrthoDB" id="9759330at2"/>
<dbReference type="PRINTS" id="PR00702">
    <property type="entry name" value="ACRIFLAVINRP"/>
</dbReference>
<feature type="transmembrane region" description="Helical" evidence="1">
    <location>
        <begin position="914"/>
        <end position="934"/>
    </location>
</feature>
<dbReference type="Gene3D" id="3.30.70.1430">
    <property type="entry name" value="Multidrug efflux transporter AcrB pore domain"/>
    <property type="match status" value="2"/>
</dbReference>
<feature type="transmembrane region" description="Helical" evidence="1">
    <location>
        <begin position="985"/>
        <end position="1008"/>
    </location>
</feature>
<name>A0A1H4SP26_9BACT</name>
<feature type="transmembrane region" description="Helical" evidence="1">
    <location>
        <begin position="1020"/>
        <end position="1043"/>
    </location>
</feature>
<dbReference type="AlphaFoldDB" id="A0A1H4SP26"/>
<feature type="transmembrane region" description="Helical" evidence="1">
    <location>
        <begin position="940"/>
        <end position="964"/>
    </location>
</feature>
<feature type="transmembrane region" description="Helical" evidence="1">
    <location>
        <begin position="12"/>
        <end position="30"/>
    </location>
</feature>
<dbReference type="EMBL" id="FNSD01000001">
    <property type="protein sequence ID" value="SEC45601.1"/>
    <property type="molecule type" value="Genomic_DNA"/>
</dbReference>
<feature type="transmembrane region" description="Helical" evidence="1">
    <location>
        <begin position="360"/>
        <end position="381"/>
    </location>
</feature>
<evidence type="ECO:0000256" key="1">
    <source>
        <dbReference type="SAM" id="Phobius"/>
    </source>
</evidence>
<feature type="transmembrane region" description="Helical" evidence="1">
    <location>
        <begin position="458"/>
        <end position="477"/>
    </location>
</feature>
<dbReference type="Pfam" id="PF00873">
    <property type="entry name" value="ACR_tran"/>
    <property type="match status" value="1"/>
</dbReference>
<dbReference type="GO" id="GO:0042910">
    <property type="term" value="F:xenobiotic transmembrane transporter activity"/>
    <property type="evidence" value="ECO:0007669"/>
    <property type="project" value="TreeGrafter"/>
</dbReference>
<accession>A0A1H4SP26</accession>
<dbReference type="PANTHER" id="PTHR32063:SF8">
    <property type="entry name" value="CATION EFFLUX PROTEIN"/>
    <property type="match status" value="1"/>
</dbReference>
<feature type="transmembrane region" description="Helical" evidence="1">
    <location>
        <begin position="885"/>
        <end position="907"/>
    </location>
</feature>
<keyword evidence="1" id="KW-0472">Membrane</keyword>
<feature type="transmembrane region" description="Helical" evidence="1">
    <location>
        <begin position="533"/>
        <end position="553"/>
    </location>
</feature>
<dbReference type="Gene3D" id="3.30.70.1320">
    <property type="entry name" value="Multidrug efflux transporter AcrB pore domain like"/>
    <property type="match status" value="1"/>
</dbReference>
<dbReference type="Proteomes" id="UP000182409">
    <property type="component" value="Unassembled WGS sequence"/>
</dbReference>
<feature type="transmembrane region" description="Helical" evidence="1">
    <location>
        <begin position="428"/>
        <end position="452"/>
    </location>
</feature>
<dbReference type="SUPFAM" id="SSF82714">
    <property type="entry name" value="Multidrug efflux transporter AcrB TolC docking domain, DN and DC subdomains"/>
    <property type="match status" value="2"/>
</dbReference>
<keyword evidence="1" id="KW-1133">Transmembrane helix</keyword>
<dbReference type="PANTHER" id="PTHR32063">
    <property type="match status" value="1"/>
</dbReference>
<dbReference type="RefSeq" id="WP_074655264.1">
    <property type="nucleotide sequence ID" value="NZ_FNSD01000001.1"/>
</dbReference>
<feature type="transmembrane region" description="Helical" evidence="1">
    <location>
        <begin position="334"/>
        <end position="353"/>
    </location>
</feature>
<proteinExistence type="predicted"/>
<dbReference type="InterPro" id="IPR001036">
    <property type="entry name" value="Acrflvin-R"/>
</dbReference>
<dbReference type="Gene3D" id="3.30.70.1440">
    <property type="entry name" value="Multidrug efflux transporter AcrB pore domain"/>
    <property type="match status" value="1"/>
</dbReference>
<organism evidence="2 3">
    <name type="scientific">Terriglobus roseus</name>
    <dbReference type="NCBI Taxonomy" id="392734"/>
    <lineage>
        <taxon>Bacteria</taxon>
        <taxon>Pseudomonadati</taxon>
        <taxon>Acidobacteriota</taxon>
        <taxon>Terriglobia</taxon>
        <taxon>Terriglobales</taxon>
        <taxon>Acidobacteriaceae</taxon>
        <taxon>Terriglobus</taxon>
    </lineage>
</organism>
<protein>
    <submittedName>
        <fullName evidence="2">Heavy metal efflux pump, CzcA family</fullName>
    </submittedName>
</protein>
<sequence length="1064" mass="114754">MWIVKVALTRPYTFIVLALLILIAAPIMILRTPTDIFPNINIPVVSVGFTYTGLNPEEVEGRLTTPYEKALTTLVDNIQHVESTSYNGFSVIRVYLQPGASLDTANAQVTAASQYLLRQLPPGVLPPQIINFSASSVPILQLGVSGDGLSEATLNDYATNFVRAQLVTVPGSVVPLPYGGKQRQVSISMDQSAMQSKGIAPGDLLAALAQQNIVTPSGTIKIGPTEYDVRPNGTPRTLDDLAGVPIKQVNGTTIFLRDVATVADGFSFQTNVVRQDGKRGVLISVLKNGNSSTLDVVKGIRTLLPRVQSTLPPQLKLTPLGDQSVFVRAAVEGVIREAIIAAALTAIMILVFLGSWRSTIIIAISIPLSILTSVIILGLIGETINTMTLGGLALAVGILVDDATVTIENIERFLEDGFPLLEAIEQGAAQISVPALVSTLCICIVFLPMFFLSGVSRFLFVPLAEAVVFAMLASYILSRTLVPTLAMYLLKAHDPNSHENGLFARFTRAFNARFEKVRQAYDRMLRRLIAARSAFVPIFLGLCLLTTVLIPFLGQDFFPDTDSGQFVLHVRAPTGTRIEETAKLFDLVEQHIRKTIPADELSGQLDNIGMPYSSLNTQHLTNGTISAADGDIFVTLKEDHKPTAHYVEQLRSELPRMFPKATFYMLPADITTQILNFGIPAPIDIQIEGNNVQASKASADKMLQQLRNIPGLVDVRIQQPFDGPSLEVNVDRTKALQGGFSARDVSQSVLNTLSGSFQVTPMFFLNWKNGVNYNMVAQTPQYKMDSMQDLQNIPINRSVAGAAPANPQQPEILGDIAKVERGHEITVINHFNIRRVVDIYGSVQGRDLGAVSRDIQKVIDNGQKSAARGTFITLKGQVETMKASYIGLIGGLAFAIVLVYLLIVVNFQSWVDPFIIITALPAALAGIILFLFLTGTRLSVPALMGAIMCMGVATANSILVVSFAKQQYEEHGDALRAAIEAGATRFRPVLMTAIAMIIGMVPMALGAGDGGEQNAPLGRAVIGGLACATVATLIFVPTVFALIHGRGKKNEATSNTQQLTEVHA</sequence>
<dbReference type="SUPFAM" id="SSF82693">
    <property type="entry name" value="Multidrug efflux transporter AcrB pore domain, PN1, PN2, PC1 and PC2 subdomains"/>
    <property type="match status" value="2"/>
</dbReference>
<dbReference type="GO" id="GO:0005886">
    <property type="term" value="C:plasma membrane"/>
    <property type="evidence" value="ECO:0007669"/>
    <property type="project" value="TreeGrafter"/>
</dbReference>
<keyword evidence="1" id="KW-0812">Transmembrane</keyword>
<dbReference type="SUPFAM" id="SSF82866">
    <property type="entry name" value="Multidrug efflux transporter AcrB transmembrane domain"/>
    <property type="match status" value="2"/>
</dbReference>
<reference evidence="2 3" key="1">
    <citation type="submission" date="2016-10" db="EMBL/GenBank/DDBJ databases">
        <authorList>
            <person name="de Groot N.N."/>
        </authorList>
    </citation>
    <scope>NUCLEOTIDE SEQUENCE [LARGE SCALE GENOMIC DNA]</scope>
    <source>
        <strain evidence="2 3">AB35.6</strain>
    </source>
</reference>
<dbReference type="Gene3D" id="1.20.1640.10">
    <property type="entry name" value="Multidrug efflux transporter AcrB transmembrane domain"/>
    <property type="match status" value="2"/>
</dbReference>